<gene>
    <name evidence="2" type="ORF">SHM7688_00995</name>
</gene>
<evidence type="ECO:0000256" key="1">
    <source>
        <dbReference type="SAM" id="SignalP"/>
    </source>
</evidence>
<keyword evidence="3" id="KW-1185">Reference proteome</keyword>
<feature type="signal peptide" evidence="1">
    <location>
        <begin position="1"/>
        <end position="33"/>
    </location>
</feature>
<protein>
    <recommendedName>
        <fullName evidence="4">Translocase</fullName>
    </recommendedName>
</protein>
<sequence length="334" mass="35471">MKDLRNAYRRYALAFATSSAAICIGFAMQTSEAAILVEEEAEAPGSGRTPLRLPQDMNVPVLGGVSTLPIMPKERGHGASLPSRPVLVAVADDKPGGFLPAEEHTPRLGCTVSLQTETTAGALVALTALAPCHGGELALIEHAGLRFHVETPQDGSLQLMVPALSETANFSVSYPNGDGAFASADVESLPFYDRVVLQWQGARGPELHAREFGADYGELGHVWREAPRDLSALAGGTGGFLMRFEAVGMLSAAQAEVYTFPTGLANARGDIAISIETEVTQGNCGQDMALSSMTLHQGNLRAPRELRMQMPDCDAVGEFLLLKNLVEDLTIAQK</sequence>
<proteinExistence type="predicted"/>
<dbReference type="EMBL" id="CYPW01000006">
    <property type="protein sequence ID" value="CUH51558.1"/>
    <property type="molecule type" value="Genomic_DNA"/>
</dbReference>
<accession>A0A0P1EMG5</accession>
<feature type="chain" id="PRO_5006061677" description="Translocase" evidence="1">
    <location>
        <begin position="34"/>
        <end position="334"/>
    </location>
</feature>
<dbReference type="STRING" id="321267.SHM7688_00995"/>
<evidence type="ECO:0000313" key="3">
    <source>
        <dbReference type="Proteomes" id="UP000054823"/>
    </source>
</evidence>
<organism evidence="2 3">
    <name type="scientific">Shimia marina</name>
    <dbReference type="NCBI Taxonomy" id="321267"/>
    <lineage>
        <taxon>Bacteria</taxon>
        <taxon>Pseudomonadati</taxon>
        <taxon>Pseudomonadota</taxon>
        <taxon>Alphaproteobacteria</taxon>
        <taxon>Rhodobacterales</taxon>
        <taxon>Roseobacteraceae</taxon>
    </lineage>
</organism>
<dbReference type="Proteomes" id="UP000054823">
    <property type="component" value="Unassembled WGS sequence"/>
</dbReference>
<dbReference type="RefSeq" id="WP_058238847.1">
    <property type="nucleotide sequence ID" value="NZ_CYPW01000006.1"/>
</dbReference>
<reference evidence="2 3" key="1">
    <citation type="submission" date="2015-09" db="EMBL/GenBank/DDBJ databases">
        <authorList>
            <consortium name="Swine Surveillance"/>
        </authorList>
    </citation>
    <scope>NUCLEOTIDE SEQUENCE [LARGE SCALE GENOMIC DNA]</scope>
    <source>
        <strain evidence="2 3">CECT 7688</strain>
    </source>
</reference>
<name>A0A0P1EMG5_9RHOB</name>
<dbReference type="OrthoDB" id="7956241at2"/>
<evidence type="ECO:0008006" key="4">
    <source>
        <dbReference type="Google" id="ProtNLM"/>
    </source>
</evidence>
<dbReference type="AlphaFoldDB" id="A0A0P1EMG5"/>
<evidence type="ECO:0000313" key="2">
    <source>
        <dbReference type="EMBL" id="CUH51558.1"/>
    </source>
</evidence>
<keyword evidence="1" id="KW-0732">Signal</keyword>